<dbReference type="GO" id="GO:0006281">
    <property type="term" value="P:DNA repair"/>
    <property type="evidence" value="ECO:0007669"/>
    <property type="project" value="InterPro"/>
</dbReference>
<evidence type="ECO:0000256" key="4">
    <source>
        <dbReference type="SAM" id="MobiDB-lite"/>
    </source>
</evidence>
<dbReference type="EMBL" id="HBKR01009083">
    <property type="protein sequence ID" value="CAE2293096.1"/>
    <property type="molecule type" value="Transcribed_RNA"/>
</dbReference>
<dbReference type="SUPFAM" id="SSF50249">
    <property type="entry name" value="Nucleic acid-binding proteins"/>
    <property type="match status" value="1"/>
</dbReference>
<keyword evidence="3" id="KW-0539">Nucleus</keyword>
<feature type="compositionally biased region" description="Polar residues" evidence="4">
    <location>
        <begin position="1"/>
        <end position="10"/>
    </location>
</feature>
<dbReference type="GO" id="GO:0031981">
    <property type="term" value="C:nuclear lumen"/>
    <property type="evidence" value="ECO:0007669"/>
    <property type="project" value="UniProtKB-ARBA"/>
</dbReference>
<evidence type="ECO:0000256" key="2">
    <source>
        <dbReference type="ARBA" id="ARBA00009761"/>
    </source>
</evidence>
<comment type="similarity">
    <text evidence="2">Belongs to the replication factor A protein 3 family.</text>
</comment>
<proteinExistence type="inferred from homology"/>
<evidence type="ECO:0000313" key="5">
    <source>
        <dbReference type="EMBL" id="CAE2293096.1"/>
    </source>
</evidence>
<sequence length="146" mass="16606">MYQRNQSSYHPQMAGNKGHFGNVPAEQNEAQQSNPIPRVSADMLHSFCNQTVALFGRAIGVDHDNRKVHVQCPISGETLILPVVKTANPDEELQFSVHNEFILEVGRSPKELTLLDHTSLTDNFDFEAYGRLMRLMWDKDISKLFH</sequence>
<protein>
    <submittedName>
        <fullName evidence="5">Uncharacterized protein</fullName>
    </submittedName>
</protein>
<dbReference type="GO" id="GO:0006260">
    <property type="term" value="P:DNA replication"/>
    <property type="evidence" value="ECO:0007669"/>
    <property type="project" value="InterPro"/>
</dbReference>
<dbReference type="InterPro" id="IPR012340">
    <property type="entry name" value="NA-bd_OB-fold"/>
</dbReference>
<dbReference type="GO" id="GO:0003677">
    <property type="term" value="F:DNA binding"/>
    <property type="evidence" value="ECO:0007669"/>
    <property type="project" value="InterPro"/>
</dbReference>
<dbReference type="Pfam" id="PF08661">
    <property type="entry name" value="Rep_fac-A_3"/>
    <property type="match status" value="1"/>
</dbReference>
<dbReference type="Gene3D" id="2.40.50.140">
    <property type="entry name" value="Nucleic acid-binding proteins"/>
    <property type="match status" value="1"/>
</dbReference>
<gene>
    <name evidence="5" type="ORF">NAES01612_LOCUS6042</name>
</gene>
<name>A0A7S4KFG7_9EUKA</name>
<reference evidence="5" key="1">
    <citation type="submission" date="2021-01" db="EMBL/GenBank/DDBJ databases">
        <authorList>
            <person name="Corre E."/>
            <person name="Pelletier E."/>
            <person name="Niang G."/>
            <person name="Scheremetjew M."/>
            <person name="Finn R."/>
            <person name="Kale V."/>
            <person name="Holt S."/>
            <person name="Cochrane G."/>
            <person name="Meng A."/>
            <person name="Brown T."/>
            <person name="Cohen L."/>
        </authorList>
    </citation>
    <scope>NUCLEOTIDE SEQUENCE</scope>
    <source>
        <strain evidence="5">SoJaBio B1-5/56/2</strain>
    </source>
</reference>
<organism evidence="5">
    <name type="scientific">Paramoeba aestuarina</name>
    <dbReference type="NCBI Taxonomy" id="180227"/>
    <lineage>
        <taxon>Eukaryota</taxon>
        <taxon>Amoebozoa</taxon>
        <taxon>Discosea</taxon>
        <taxon>Flabellinia</taxon>
        <taxon>Dactylopodida</taxon>
        <taxon>Paramoebidae</taxon>
        <taxon>Paramoeba</taxon>
    </lineage>
</organism>
<dbReference type="AlphaFoldDB" id="A0A7S4KFG7"/>
<dbReference type="InterPro" id="IPR013970">
    <property type="entry name" value="Rfa2"/>
</dbReference>
<accession>A0A7S4KFG7</accession>
<evidence type="ECO:0000256" key="3">
    <source>
        <dbReference type="ARBA" id="ARBA00023242"/>
    </source>
</evidence>
<evidence type="ECO:0000256" key="1">
    <source>
        <dbReference type="ARBA" id="ARBA00004123"/>
    </source>
</evidence>
<comment type="subcellular location">
    <subcellularLocation>
        <location evidence="1">Nucleus</location>
    </subcellularLocation>
</comment>
<feature type="region of interest" description="Disordered" evidence="4">
    <location>
        <begin position="1"/>
        <end position="32"/>
    </location>
</feature>
<dbReference type="GO" id="GO:0006310">
    <property type="term" value="P:DNA recombination"/>
    <property type="evidence" value="ECO:0007669"/>
    <property type="project" value="InterPro"/>
</dbReference>